<gene>
    <name evidence="1" type="ORF">CIL05_01410</name>
</gene>
<dbReference type="EMBL" id="NPOA01000001">
    <property type="protein sequence ID" value="PAV31339.1"/>
    <property type="molecule type" value="Genomic_DNA"/>
</dbReference>
<keyword evidence="2" id="KW-1185">Reference proteome</keyword>
<accession>A0A2A2IHS3</accession>
<reference evidence="1 2" key="1">
    <citation type="submission" date="2017-08" db="EMBL/GenBank/DDBJ databases">
        <title>Virgibacillus indicus sp. nov. and Virgibacillus profoundi sp. nov, two moderately halophilic bacteria isolated from marine sediment by using the Microfluidic Streak Plate.</title>
        <authorList>
            <person name="Xu B."/>
            <person name="Hu B."/>
            <person name="Wang J."/>
            <person name="Zhu Y."/>
            <person name="Huang L."/>
            <person name="Du W."/>
            <person name="Huang Y."/>
        </authorList>
    </citation>
    <scope>NUCLEOTIDE SEQUENCE [LARGE SCALE GENOMIC DNA]</scope>
    <source>
        <strain evidence="1 2">IO3-P3-H5</strain>
    </source>
</reference>
<organism evidence="1 2">
    <name type="scientific">Virgibacillus profundi</name>
    <dbReference type="NCBI Taxonomy" id="2024555"/>
    <lineage>
        <taxon>Bacteria</taxon>
        <taxon>Bacillati</taxon>
        <taxon>Bacillota</taxon>
        <taxon>Bacilli</taxon>
        <taxon>Bacillales</taxon>
        <taxon>Bacillaceae</taxon>
        <taxon>Virgibacillus</taxon>
    </lineage>
</organism>
<evidence type="ECO:0000313" key="2">
    <source>
        <dbReference type="Proteomes" id="UP000218887"/>
    </source>
</evidence>
<comment type="caution">
    <text evidence="1">The sequence shown here is derived from an EMBL/GenBank/DDBJ whole genome shotgun (WGS) entry which is preliminary data.</text>
</comment>
<dbReference type="InterPro" id="IPR047705">
    <property type="entry name" value="AimR-like"/>
</dbReference>
<name>A0A2A2IHS3_9BACI</name>
<sequence length="337" mass="39687">MHSSTIFLTNTDALTLEQLMELLTQKHDDQTVVKLMRKYCLKSTSNDIQKKGMEFLYINGFYEDLAILIQKNKESASASNRNWAEVYDSMMDRKQKKCAPYQVIQRVQKIKSTEPELQCLIEFAKVTSYYDMNEYNKLGNFLEIQQQLFESIEDRLLISYFNIRLHQTLFFYYLSRNELIIARKYAYRALNETGNIRTKIGLHINLGLSYTFETYFQGMYHLSEALNLAKKENLLNAIKAIEQNNIPFLSAHFREVDNISSTDKSEQAHIEIAKGNYTEAIKILNEIPLDSPYKLYYMGKAKQDKNLLLKSYNYFIEKRSDYFFSRLPLNEIKRLPV</sequence>
<dbReference type="Pfam" id="PF22871">
    <property type="entry name" value="AimR"/>
    <property type="match status" value="1"/>
</dbReference>
<evidence type="ECO:0000313" key="1">
    <source>
        <dbReference type="EMBL" id="PAV31339.1"/>
    </source>
</evidence>
<protein>
    <submittedName>
        <fullName evidence="1">Uncharacterized protein</fullName>
    </submittedName>
</protein>
<dbReference type="AlphaFoldDB" id="A0A2A2IHS3"/>
<dbReference type="NCBIfam" id="NF038310">
    <property type="entry name" value="lysogeny_AimR"/>
    <property type="match status" value="1"/>
</dbReference>
<dbReference type="Proteomes" id="UP000218887">
    <property type="component" value="Unassembled WGS sequence"/>
</dbReference>
<proteinExistence type="predicted"/>
<dbReference type="OrthoDB" id="2692106at2"/>
<dbReference type="RefSeq" id="WP_095653710.1">
    <property type="nucleotide sequence ID" value="NZ_NPOA01000001.1"/>
</dbReference>